<name>A0AAI8VU53_9PEZI</name>
<feature type="transmembrane region" description="Helical" evidence="1">
    <location>
        <begin position="182"/>
        <end position="203"/>
    </location>
</feature>
<accession>A0AAI8VU53</accession>
<keyword evidence="1" id="KW-1133">Transmembrane helix</keyword>
<organism evidence="2 3">
    <name type="scientific">Anthostomella pinea</name>
    <dbReference type="NCBI Taxonomy" id="933095"/>
    <lineage>
        <taxon>Eukaryota</taxon>
        <taxon>Fungi</taxon>
        <taxon>Dikarya</taxon>
        <taxon>Ascomycota</taxon>
        <taxon>Pezizomycotina</taxon>
        <taxon>Sordariomycetes</taxon>
        <taxon>Xylariomycetidae</taxon>
        <taxon>Xylariales</taxon>
        <taxon>Xylariaceae</taxon>
        <taxon>Anthostomella</taxon>
    </lineage>
</organism>
<dbReference type="Proteomes" id="UP001295740">
    <property type="component" value="Unassembled WGS sequence"/>
</dbReference>
<feature type="transmembrane region" description="Helical" evidence="1">
    <location>
        <begin position="67"/>
        <end position="85"/>
    </location>
</feature>
<evidence type="ECO:0000256" key="1">
    <source>
        <dbReference type="SAM" id="Phobius"/>
    </source>
</evidence>
<feature type="transmembrane region" description="Helical" evidence="1">
    <location>
        <begin position="20"/>
        <end position="39"/>
    </location>
</feature>
<keyword evidence="1" id="KW-0812">Transmembrane</keyword>
<evidence type="ECO:0000313" key="2">
    <source>
        <dbReference type="EMBL" id="CAJ2510498.1"/>
    </source>
</evidence>
<reference evidence="2" key="1">
    <citation type="submission" date="2023-10" db="EMBL/GenBank/DDBJ databases">
        <authorList>
            <person name="Hackl T."/>
        </authorList>
    </citation>
    <scope>NUCLEOTIDE SEQUENCE</scope>
</reference>
<gene>
    <name evidence="2" type="ORF">KHLLAP_LOCUS10966</name>
</gene>
<sequence>MAIRLLSDNDSVPRTRCRVIASAAVATISLILLGLWALLQLNATPEFIAWSKELADFSSSYTPTEQLLIGSSGFSLSVSAVIEAWHFSLFGKGAAWTKHWLRKGFFLIVLVNATLAGSAFVLASIIGTLESQGALVIAPSMDLQLGIDQHSSASTTWSCEWHTIQSLHGAQVIGRSCKTRLASRWLCSCIVMFSLLLAVSGWLDFRQEDETEVMAWIADKKKRNEKETDSLV</sequence>
<keyword evidence="3" id="KW-1185">Reference proteome</keyword>
<protein>
    <submittedName>
        <fullName evidence="2">Uu.00g133070.m01.CDS01</fullName>
    </submittedName>
</protein>
<dbReference type="EMBL" id="CAUWAG010000016">
    <property type="protein sequence ID" value="CAJ2510498.1"/>
    <property type="molecule type" value="Genomic_DNA"/>
</dbReference>
<evidence type="ECO:0000313" key="3">
    <source>
        <dbReference type="Proteomes" id="UP001295740"/>
    </source>
</evidence>
<feature type="transmembrane region" description="Helical" evidence="1">
    <location>
        <begin position="105"/>
        <end position="126"/>
    </location>
</feature>
<proteinExistence type="predicted"/>
<comment type="caution">
    <text evidence="2">The sequence shown here is derived from an EMBL/GenBank/DDBJ whole genome shotgun (WGS) entry which is preliminary data.</text>
</comment>
<dbReference type="AlphaFoldDB" id="A0AAI8VU53"/>
<keyword evidence="1" id="KW-0472">Membrane</keyword>